<gene>
    <name evidence="3" type="ORF">DEF24_00400</name>
</gene>
<dbReference type="PROSITE" id="PS50975">
    <property type="entry name" value="ATP_GRASP"/>
    <property type="match status" value="1"/>
</dbReference>
<dbReference type="SUPFAM" id="SSF56059">
    <property type="entry name" value="Glutathione synthetase ATP-binding domain-like"/>
    <property type="match status" value="1"/>
</dbReference>
<dbReference type="Proteomes" id="UP000253318">
    <property type="component" value="Unassembled WGS sequence"/>
</dbReference>
<organism evidence="3 4">
    <name type="scientific">Marinitenerispora sediminis</name>
    <dbReference type="NCBI Taxonomy" id="1931232"/>
    <lineage>
        <taxon>Bacteria</taxon>
        <taxon>Bacillati</taxon>
        <taxon>Actinomycetota</taxon>
        <taxon>Actinomycetes</taxon>
        <taxon>Streptosporangiales</taxon>
        <taxon>Nocardiopsidaceae</taxon>
        <taxon>Marinitenerispora</taxon>
    </lineage>
</organism>
<dbReference type="EMBL" id="QEIN01000002">
    <property type="protein sequence ID" value="RCV62564.1"/>
    <property type="molecule type" value="Genomic_DNA"/>
</dbReference>
<dbReference type="Gene3D" id="3.30.1490.20">
    <property type="entry name" value="ATP-grasp fold, A domain"/>
    <property type="match status" value="1"/>
</dbReference>
<dbReference type="OrthoDB" id="3373978at2"/>
<evidence type="ECO:0000313" key="4">
    <source>
        <dbReference type="Proteomes" id="UP000253318"/>
    </source>
</evidence>
<evidence type="ECO:0000259" key="2">
    <source>
        <dbReference type="PROSITE" id="PS50975"/>
    </source>
</evidence>
<keyword evidence="1" id="KW-0067">ATP-binding</keyword>
<evidence type="ECO:0000313" key="3">
    <source>
        <dbReference type="EMBL" id="RCV62564.1"/>
    </source>
</evidence>
<feature type="domain" description="ATP-grasp" evidence="2">
    <location>
        <begin position="95"/>
        <end position="298"/>
    </location>
</feature>
<keyword evidence="4" id="KW-1185">Reference proteome</keyword>
<keyword evidence="1" id="KW-0547">Nucleotide-binding</keyword>
<dbReference type="Gene3D" id="3.30.470.20">
    <property type="entry name" value="ATP-grasp fold, B domain"/>
    <property type="match status" value="1"/>
</dbReference>
<sequence>MGALALVTDADSLPIDYDMPLLLDACRAVGLTAEVCDWDDPSVDWGRFGTVLLRSPWTYVERLPEFLAWGERVAASTQLFNPMPVVRWSLDKLYLADLAAYGVPVVPSRIVGPGTDPLTAVREFRTAHPQAAEIVVKPTVGAYSKDVQRYGRHRDAEAAGHIARLLGRGDRVILQPYLESIDRDGETDMIYFDGVYSHAIRKSALLLPDGTVSAPTQDVRKARDADEGERAVAQAVFDAAASHLGLDRPLLYGRVDLVRADDGTPVVLEMELCEPSLSLPFAEGGALRFARALAGRLDR</sequence>
<reference evidence="3 4" key="1">
    <citation type="submission" date="2018-04" db="EMBL/GenBank/DDBJ databases">
        <title>Novel actinobacteria from marine sediment.</title>
        <authorList>
            <person name="Ng Z.Y."/>
            <person name="Tan G.Y.A."/>
        </authorList>
    </citation>
    <scope>NUCLEOTIDE SEQUENCE [LARGE SCALE GENOMIC DNA]</scope>
    <source>
        <strain evidence="3 4">TPS81</strain>
    </source>
</reference>
<dbReference type="InterPro" id="IPR053191">
    <property type="entry name" value="DcsG_Biosynth_Enzyme"/>
</dbReference>
<dbReference type="InterPro" id="IPR011761">
    <property type="entry name" value="ATP-grasp"/>
</dbReference>
<dbReference type="PANTHER" id="PTHR39217">
    <property type="match status" value="1"/>
</dbReference>
<dbReference type="GO" id="GO:0005524">
    <property type="term" value="F:ATP binding"/>
    <property type="evidence" value="ECO:0007669"/>
    <property type="project" value="UniProtKB-UniRule"/>
</dbReference>
<dbReference type="AlphaFoldDB" id="A0A368TBM8"/>
<name>A0A368TBM8_9ACTN</name>
<proteinExistence type="predicted"/>
<dbReference type="GO" id="GO:0046872">
    <property type="term" value="F:metal ion binding"/>
    <property type="evidence" value="ECO:0007669"/>
    <property type="project" value="InterPro"/>
</dbReference>
<dbReference type="InterPro" id="IPR013815">
    <property type="entry name" value="ATP_grasp_subdomain_1"/>
</dbReference>
<dbReference type="PANTHER" id="PTHR39217:SF1">
    <property type="entry name" value="GLUTATHIONE SYNTHETASE"/>
    <property type="match status" value="1"/>
</dbReference>
<protein>
    <recommendedName>
        <fullName evidence="2">ATP-grasp domain-containing protein</fullName>
    </recommendedName>
</protein>
<accession>A0A368TBM8</accession>
<dbReference type="Gene3D" id="3.40.50.20">
    <property type="match status" value="1"/>
</dbReference>
<comment type="caution">
    <text evidence="3">The sequence shown here is derived from an EMBL/GenBank/DDBJ whole genome shotgun (WGS) entry which is preliminary data.</text>
</comment>
<evidence type="ECO:0000256" key="1">
    <source>
        <dbReference type="PROSITE-ProRule" id="PRU00409"/>
    </source>
</evidence>
<dbReference type="RefSeq" id="WP_114395990.1">
    <property type="nucleotide sequence ID" value="NZ_QEIM01000001.1"/>
</dbReference>